<comment type="catalytic activity">
    <reaction evidence="6">
        <text>L-aspartyl-tRNA(Asn) + L-glutamine + ATP + H2O = L-asparaginyl-tRNA(Asn) + L-glutamate + ADP + phosphate + 2 H(+)</text>
        <dbReference type="Rhea" id="RHEA:14513"/>
        <dbReference type="Rhea" id="RHEA-COMP:9674"/>
        <dbReference type="Rhea" id="RHEA-COMP:9677"/>
        <dbReference type="ChEBI" id="CHEBI:15377"/>
        <dbReference type="ChEBI" id="CHEBI:15378"/>
        <dbReference type="ChEBI" id="CHEBI:29985"/>
        <dbReference type="ChEBI" id="CHEBI:30616"/>
        <dbReference type="ChEBI" id="CHEBI:43474"/>
        <dbReference type="ChEBI" id="CHEBI:58359"/>
        <dbReference type="ChEBI" id="CHEBI:78515"/>
        <dbReference type="ChEBI" id="CHEBI:78516"/>
        <dbReference type="ChEBI" id="CHEBI:456216"/>
    </reaction>
</comment>
<evidence type="ECO:0000256" key="6">
    <source>
        <dbReference type="ARBA" id="ARBA00047380"/>
    </source>
</evidence>
<keyword evidence="3" id="KW-0547">Nucleotide-binding</keyword>
<evidence type="ECO:0000256" key="1">
    <source>
        <dbReference type="ARBA" id="ARBA00011123"/>
    </source>
</evidence>
<keyword evidence="2" id="KW-0436">Ligase</keyword>
<feature type="domain" description="Asn/Gln amidotransferase" evidence="8">
    <location>
        <begin position="5"/>
        <end position="159"/>
    </location>
</feature>
<dbReference type="SUPFAM" id="SSF89095">
    <property type="entry name" value="GatB/YqeY motif"/>
    <property type="match status" value="1"/>
</dbReference>
<evidence type="ECO:0000256" key="2">
    <source>
        <dbReference type="ARBA" id="ARBA00022598"/>
    </source>
</evidence>
<dbReference type="PANTHER" id="PTHR11659:SF0">
    <property type="entry name" value="GLUTAMYL-TRNA(GLN) AMIDOTRANSFERASE SUBUNIT B, MITOCHONDRIAL"/>
    <property type="match status" value="1"/>
</dbReference>
<dbReference type="Gene3D" id="1.10.10.410">
    <property type="match status" value="1"/>
</dbReference>
<dbReference type="GO" id="GO:0070681">
    <property type="term" value="P:glutaminyl-tRNAGln biosynthesis via transamidation"/>
    <property type="evidence" value="ECO:0007669"/>
    <property type="project" value="TreeGrafter"/>
</dbReference>
<name>A0A2G9ZA39_9BACT</name>
<keyword evidence="4" id="KW-0067">ATP-binding</keyword>
<evidence type="ECO:0000313" key="10">
    <source>
        <dbReference type="Proteomes" id="UP000228812"/>
    </source>
</evidence>
<dbReference type="InterPro" id="IPR023168">
    <property type="entry name" value="GatB_Yqey_C_2"/>
</dbReference>
<keyword evidence="5" id="KW-0648">Protein biosynthesis</keyword>
<evidence type="ECO:0000256" key="5">
    <source>
        <dbReference type="ARBA" id="ARBA00022917"/>
    </source>
</evidence>
<comment type="catalytic activity">
    <reaction evidence="7">
        <text>L-glutamyl-tRNA(Gln) + L-glutamine + ATP + H2O = L-glutaminyl-tRNA(Gln) + L-glutamate + ADP + phosphate + H(+)</text>
        <dbReference type="Rhea" id="RHEA:17521"/>
        <dbReference type="Rhea" id="RHEA-COMP:9681"/>
        <dbReference type="Rhea" id="RHEA-COMP:9684"/>
        <dbReference type="ChEBI" id="CHEBI:15377"/>
        <dbReference type="ChEBI" id="CHEBI:15378"/>
        <dbReference type="ChEBI" id="CHEBI:29985"/>
        <dbReference type="ChEBI" id="CHEBI:30616"/>
        <dbReference type="ChEBI" id="CHEBI:43474"/>
        <dbReference type="ChEBI" id="CHEBI:58359"/>
        <dbReference type="ChEBI" id="CHEBI:78520"/>
        <dbReference type="ChEBI" id="CHEBI:78521"/>
        <dbReference type="ChEBI" id="CHEBI:456216"/>
    </reaction>
</comment>
<dbReference type="InterPro" id="IPR018027">
    <property type="entry name" value="Asn/Gln_amidotransferase"/>
</dbReference>
<comment type="subunit">
    <text evidence="1">Heterotrimer of A, B and C subunits.</text>
</comment>
<dbReference type="Pfam" id="PF02637">
    <property type="entry name" value="GatB_Yqey"/>
    <property type="match status" value="1"/>
</dbReference>
<dbReference type="GO" id="GO:0006412">
    <property type="term" value="P:translation"/>
    <property type="evidence" value="ECO:0007669"/>
    <property type="project" value="UniProtKB-KW"/>
</dbReference>
<organism evidence="9 10">
    <name type="scientific">Candidatus Jorgensenbacteria bacterium CG23_combo_of_CG06-09_8_20_14_all_54_14</name>
    <dbReference type="NCBI Taxonomy" id="1974595"/>
    <lineage>
        <taxon>Bacteria</taxon>
        <taxon>Candidatus Joergenseniibacteriota</taxon>
    </lineage>
</organism>
<dbReference type="PANTHER" id="PTHR11659">
    <property type="entry name" value="GLUTAMYL-TRNA GLN AMIDOTRANSFERASE SUBUNIT B MITOCHONDRIAL AND PROKARYOTIC PET112-RELATED"/>
    <property type="match status" value="1"/>
</dbReference>
<dbReference type="InterPro" id="IPR017959">
    <property type="entry name" value="Asn/Gln-tRNA_amidoTrfase_suB/E"/>
</dbReference>
<dbReference type="AlphaFoldDB" id="A0A2G9ZA39"/>
<dbReference type="FunFam" id="1.10.10.410:FF:000001">
    <property type="entry name" value="Aspartyl/glutamyl-tRNA(Asn/Gln) amidotransferase subunit B"/>
    <property type="match status" value="1"/>
</dbReference>
<protein>
    <recommendedName>
        <fullName evidence="8">Asn/Gln amidotransferase domain-containing protein</fullName>
    </recommendedName>
</protein>
<gene>
    <name evidence="9" type="ORF">COX26_00995</name>
</gene>
<comment type="caution">
    <text evidence="9">The sequence shown here is derived from an EMBL/GenBank/DDBJ whole genome shotgun (WGS) entry which is preliminary data.</text>
</comment>
<evidence type="ECO:0000256" key="3">
    <source>
        <dbReference type="ARBA" id="ARBA00022741"/>
    </source>
</evidence>
<dbReference type="GO" id="GO:0005524">
    <property type="term" value="F:ATP binding"/>
    <property type="evidence" value="ECO:0007669"/>
    <property type="project" value="UniProtKB-KW"/>
</dbReference>
<dbReference type="GO" id="GO:0050567">
    <property type="term" value="F:glutaminyl-tRNA synthase (glutamine-hydrolyzing) activity"/>
    <property type="evidence" value="ECO:0007669"/>
    <property type="project" value="TreeGrafter"/>
</dbReference>
<dbReference type="InterPro" id="IPR003789">
    <property type="entry name" value="Asn/Gln_tRNA_amidoTrase-B-like"/>
</dbReference>
<accession>A0A2G9ZA39</accession>
<dbReference type="SMART" id="SM00845">
    <property type="entry name" value="GatB_Yqey"/>
    <property type="match status" value="1"/>
</dbReference>
<sequence length="160" mass="17655">MAFADYFEQAASEFKTYSLPTTDYQLLCNYLTSDLRGLMNEKGTDVTGLKMTPEHFAHLVALVAEGKLSSRLAKDLLAKMFETGEDPEIIMKESGVRVIGDESELDKIVGEVIKKNPKAVGDYKKGKGNALQFLVGQAMANTKGQASPEKLRGLFEKKMK</sequence>
<dbReference type="EMBL" id="PCRZ01000018">
    <property type="protein sequence ID" value="PIP30016.1"/>
    <property type="molecule type" value="Genomic_DNA"/>
</dbReference>
<dbReference type="Proteomes" id="UP000228812">
    <property type="component" value="Unassembled WGS sequence"/>
</dbReference>
<reference evidence="9 10" key="1">
    <citation type="submission" date="2017-09" db="EMBL/GenBank/DDBJ databases">
        <title>Depth-based differentiation of microbial function through sediment-hosted aquifers and enrichment of novel symbionts in the deep terrestrial subsurface.</title>
        <authorList>
            <person name="Probst A.J."/>
            <person name="Ladd B."/>
            <person name="Jarett J.K."/>
            <person name="Geller-Mcgrath D.E."/>
            <person name="Sieber C.M."/>
            <person name="Emerson J.B."/>
            <person name="Anantharaman K."/>
            <person name="Thomas B.C."/>
            <person name="Malmstrom R."/>
            <person name="Stieglmeier M."/>
            <person name="Klingl A."/>
            <person name="Woyke T."/>
            <person name="Ryan C.M."/>
            <person name="Banfield J.F."/>
        </authorList>
    </citation>
    <scope>NUCLEOTIDE SEQUENCE [LARGE SCALE GENOMIC DNA]</scope>
    <source>
        <strain evidence="9">CG23_combo_of_CG06-09_8_20_14_all_54_14</strain>
    </source>
</reference>
<evidence type="ECO:0000256" key="4">
    <source>
        <dbReference type="ARBA" id="ARBA00022840"/>
    </source>
</evidence>
<evidence type="ECO:0000256" key="7">
    <source>
        <dbReference type="ARBA" id="ARBA00047913"/>
    </source>
</evidence>
<proteinExistence type="predicted"/>
<evidence type="ECO:0000259" key="8">
    <source>
        <dbReference type="SMART" id="SM00845"/>
    </source>
</evidence>
<evidence type="ECO:0000313" key="9">
    <source>
        <dbReference type="EMBL" id="PIP30016.1"/>
    </source>
</evidence>